<reference evidence="2 4" key="1">
    <citation type="submission" date="2016-11" db="EMBL/GenBank/DDBJ databases">
        <authorList>
            <person name="Jaros S."/>
            <person name="Januszkiewicz K."/>
            <person name="Wedrychowicz H."/>
        </authorList>
    </citation>
    <scope>NUCLEOTIDE SEQUENCE [LARGE SCALE GENOMIC DNA]</scope>
    <source>
        <strain evidence="2 4">DSM 784</strain>
    </source>
</reference>
<protein>
    <recommendedName>
        <fullName evidence="1">Deoxyribonuclease NucA/NucB domain-containing protein</fullName>
    </recommendedName>
</protein>
<dbReference type="RefSeq" id="WP_143151031.1">
    <property type="nucleotide sequence ID" value="NZ_CP139972.1"/>
</dbReference>
<dbReference type="EMBL" id="CP140154">
    <property type="protein sequence ID" value="WQG89021.1"/>
    <property type="molecule type" value="Genomic_DNA"/>
</dbReference>
<dbReference type="Pfam" id="PF14040">
    <property type="entry name" value="DNase_NucA_NucB"/>
    <property type="match status" value="1"/>
</dbReference>
<evidence type="ECO:0000259" key="1">
    <source>
        <dbReference type="Pfam" id="PF14040"/>
    </source>
</evidence>
<dbReference type="EMBL" id="FPIZ01000068">
    <property type="protein sequence ID" value="SFW91300.1"/>
    <property type="molecule type" value="Genomic_DNA"/>
</dbReference>
<evidence type="ECO:0000313" key="5">
    <source>
        <dbReference type="Proteomes" id="UP001326715"/>
    </source>
</evidence>
<gene>
    <name evidence="2" type="ORF">SAMN05661012_06762</name>
    <name evidence="3" type="ORF">SR876_29250</name>
</gene>
<dbReference type="InterPro" id="IPR029476">
    <property type="entry name" value="DNase_NucA_NucB"/>
</dbReference>
<dbReference type="AlphaFoldDB" id="A0A1K1T447"/>
<dbReference type="Proteomes" id="UP001326715">
    <property type="component" value="Chromosome"/>
</dbReference>
<dbReference type="STRING" id="1004.SAMN05661012_06762"/>
<feature type="domain" description="Deoxyribonuclease NucA/NucB" evidence="1">
    <location>
        <begin position="14"/>
        <end position="65"/>
    </location>
</feature>
<evidence type="ECO:0000313" key="3">
    <source>
        <dbReference type="EMBL" id="WQG89021.1"/>
    </source>
</evidence>
<evidence type="ECO:0000313" key="2">
    <source>
        <dbReference type="EMBL" id="SFW91300.1"/>
    </source>
</evidence>
<name>A0A1K1T447_9BACT</name>
<accession>A0A1K1T447</accession>
<proteinExistence type="predicted"/>
<dbReference type="Proteomes" id="UP000183788">
    <property type="component" value="Unassembled WGS sequence"/>
</dbReference>
<keyword evidence="5" id="KW-1185">Reference proteome</keyword>
<dbReference type="OrthoDB" id="2751008at2"/>
<sequence length="132" mass="14602">MRNYFGPPPVRGVTSRDEYPFARSLEGGFYLGSYARVETVPEKENFIQAGSLSALGLKPGDKLIVIPIDRKGQMPKEFVSQLQQDNKYDILVNFINTLSILISKESAPIPLIPNESLLPPSAQPIFNIGPLN</sequence>
<organism evidence="2 4">
    <name type="scientific">Chitinophaga sancti</name>
    <dbReference type="NCBI Taxonomy" id="1004"/>
    <lineage>
        <taxon>Bacteria</taxon>
        <taxon>Pseudomonadati</taxon>
        <taxon>Bacteroidota</taxon>
        <taxon>Chitinophagia</taxon>
        <taxon>Chitinophagales</taxon>
        <taxon>Chitinophagaceae</taxon>
        <taxon>Chitinophaga</taxon>
    </lineage>
</organism>
<reference evidence="3 5" key="2">
    <citation type="submission" date="2023-11" db="EMBL/GenBank/DDBJ databases">
        <title>MicrobeMod: A computational toolkit for identifying prokaryotic methylation and restriction-modification with nanopore sequencing.</title>
        <authorList>
            <person name="Crits-Christoph A."/>
            <person name="Kang S.C."/>
            <person name="Lee H."/>
            <person name="Ostrov N."/>
        </authorList>
    </citation>
    <scope>NUCLEOTIDE SEQUENCE [LARGE SCALE GENOMIC DNA]</scope>
    <source>
        <strain evidence="3 5">ATCC 23090</strain>
    </source>
</reference>
<evidence type="ECO:0000313" key="4">
    <source>
        <dbReference type="Proteomes" id="UP000183788"/>
    </source>
</evidence>